<feature type="region of interest" description="Disordered" evidence="1">
    <location>
        <begin position="22"/>
        <end position="53"/>
    </location>
</feature>
<sequence>MRGRDRPEAREVPAEVRASAEVARRLRAAPDGRARPARRPNVTAARDAGGQGVAGARRVVRRGVIAWRAIDSRVRGGARIAASVRRAGGLPCCRAAVAPRRRA</sequence>
<evidence type="ECO:0000256" key="1">
    <source>
        <dbReference type="SAM" id="MobiDB-lite"/>
    </source>
</evidence>
<dbReference type="EMBL" id="RKJW01000002">
    <property type="protein sequence ID" value="RPA26061.2"/>
    <property type="molecule type" value="Genomic_DNA"/>
</dbReference>
<comment type="caution">
    <text evidence="2">The sequence shown here is derived from an EMBL/GenBank/DDBJ whole genome shotgun (WGS) entry which is preliminary data.</text>
</comment>
<feature type="compositionally biased region" description="Basic and acidic residues" evidence="1">
    <location>
        <begin position="22"/>
        <end position="34"/>
    </location>
</feature>
<organism evidence="2 3">
    <name type="scientific">Burkholderia mallei</name>
    <name type="common">Pseudomonas mallei</name>
    <dbReference type="NCBI Taxonomy" id="13373"/>
    <lineage>
        <taxon>Bacteria</taxon>
        <taxon>Pseudomonadati</taxon>
        <taxon>Pseudomonadota</taxon>
        <taxon>Betaproteobacteria</taxon>
        <taxon>Burkholderiales</taxon>
        <taxon>Burkholderiaceae</taxon>
        <taxon>Burkholderia</taxon>
        <taxon>pseudomallei group</taxon>
    </lineage>
</organism>
<accession>A0AAX1X7B8</accession>
<evidence type="ECO:0000313" key="2">
    <source>
        <dbReference type="EMBL" id="RPA26061.2"/>
    </source>
</evidence>
<reference evidence="3" key="1">
    <citation type="submission" date="2018-10" db="EMBL/GenBank/DDBJ databases">
        <title>FDA dAtabase for Regulatory Grade micrObial Sequences (FDA-ARGOS): Supporting development and validation of Infectious Disease Dx tests.</title>
        <authorList>
            <person name="Minogue T."/>
            <person name="Wolcott M."/>
            <person name="Wasieloski L."/>
            <person name="Aguilar W."/>
            <person name="Moore D."/>
            <person name="Jaissle J."/>
            <person name="Tallon L."/>
            <person name="Sadzewicz L."/>
            <person name="Zhao X."/>
            <person name="Vavikolanu K."/>
            <person name="Mehta A."/>
            <person name="Aluvathingal J."/>
            <person name="Nadendla S."/>
            <person name="Yan Y."/>
            <person name="Sichtig H."/>
        </authorList>
    </citation>
    <scope>NUCLEOTIDE SEQUENCE [LARGE SCALE GENOMIC DNA]</scope>
    <source>
        <strain evidence="3">FDAARGOS_588</strain>
    </source>
</reference>
<name>A0AAX1X7B8_BURML</name>
<evidence type="ECO:0000313" key="3">
    <source>
        <dbReference type="Proteomes" id="UP000269379"/>
    </source>
</evidence>
<proteinExistence type="predicted"/>
<dbReference type="Proteomes" id="UP000269379">
    <property type="component" value="Chromosome 1"/>
</dbReference>
<feature type="compositionally biased region" description="Low complexity" evidence="1">
    <location>
        <begin position="44"/>
        <end position="53"/>
    </location>
</feature>
<dbReference type="AlphaFoldDB" id="A0AAX1X7B8"/>
<protein>
    <submittedName>
        <fullName evidence="2">Uncharacterized protein</fullName>
    </submittedName>
</protein>
<gene>
    <name evidence="2" type="ORF">EGT70_24775</name>
</gene>